<dbReference type="EMBL" id="CAJOBE010000078">
    <property type="protein sequence ID" value="CAF3562155.1"/>
    <property type="molecule type" value="Genomic_DNA"/>
</dbReference>
<accession>A0A818KQM5</accession>
<comment type="caution">
    <text evidence="3">The sequence shown here is derived from an EMBL/GenBank/DDBJ whole genome shotgun (WGS) entry which is preliminary data.</text>
</comment>
<dbReference type="AlphaFoldDB" id="A0A818KQM5"/>
<gene>
    <name evidence="3" type="ORF">FNK824_LOCUS1508</name>
</gene>
<dbReference type="Proteomes" id="UP000663874">
    <property type="component" value="Unassembled WGS sequence"/>
</dbReference>
<sequence>MAIVVDNKSLLESDKGLEIEFVLVNAVAFDDKVNSMVSLSNGIVIFDKMYKELLSDKIVPVAIVNDENIPCNNNTITHQLQNDTIQIIFLSTDIINLNRTVQCTANSSIESIHGYVYNCTGLGYGQSDQISIGIEHDNGTLETCFITYATNLQPPTLAYINVTGDRVRLGIEHPIGSFDYVIIYCSDEKTHIIFNTSAPLEYSIISVDCSFLLDMPLMSFVLETIKEDFTPAVTHVVQEVPLPVPFTYSFDSLLLTVIANSPPKINLPSIYEFNLIFHDKQNENITYERIKVSNFQLNPNFTFKYGLIPNLKHEIIFTHTINSIGYALSKSNTTPTSNVSYPYEVTNVRIQEDFNNIMLSWTDTHSEYDPIEFIVLCNSSENSMRKVNRNTTYTCQQTTFNEISIISIQTRVAIPGYTHDRIAAVEINVKQIPDIPLFDVFNKTETTIMIQWNYNNSFISNLFEYKIQCGSHDDFHLIDIQSNAYQCQSLEEATLFIITMSLVNINNTIQRLRSIQANTLLQKSKCRTHHYPPDINATRIVIIEWSPPNKNFEKIYVYCPSTYFVFDYHEVTSVMFVKCEVTSGRQYNVTFVTFKSGFEPAVLQCPDTAPIDSTTTTTTTSTTTTSTTTTSTTTTSTTTTSTTTTSTITTSTTTTPTTTTSTSTTTSSTTTTPTTTTSTTTTSTTTTPTTTTSTTTTSTTATSTTTTSTTTTSTITTSTTTTSTTTTSTTATSTTTTSTPNGNITSSTTTSTTTTSTPNGNITSSTTTSTPHGNITSSTTTSTPHGNITSSTTTSTTTTSETTSTTTTTSTPNGNITSSTTTSIPGTDTTDSTTTSTPGTDTTDSTMTTGPGATSTCSSDDLLKMRDDLLKMRDDLSRWRTAAIIAFIIAGFLLLATICLIIFSTLVVLRNRHSNTDD</sequence>
<feature type="region of interest" description="Disordered" evidence="1">
    <location>
        <begin position="606"/>
        <end position="858"/>
    </location>
</feature>
<reference evidence="3" key="1">
    <citation type="submission" date="2021-02" db="EMBL/GenBank/DDBJ databases">
        <authorList>
            <person name="Nowell W R."/>
        </authorList>
    </citation>
    <scope>NUCLEOTIDE SEQUENCE</scope>
</reference>
<feature type="compositionally biased region" description="Polar residues" evidence="1">
    <location>
        <begin position="771"/>
        <end position="786"/>
    </location>
</feature>
<evidence type="ECO:0000313" key="4">
    <source>
        <dbReference type="Proteomes" id="UP000663874"/>
    </source>
</evidence>
<keyword evidence="2" id="KW-0812">Transmembrane</keyword>
<feature type="transmembrane region" description="Helical" evidence="2">
    <location>
        <begin position="882"/>
        <end position="909"/>
    </location>
</feature>
<evidence type="ECO:0000256" key="1">
    <source>
        <dbReference type="SAM" id="MobiDB-lite"/>
    </source>
</evidence>
<keyword evidence="2" id="KW-0472">Membrane</keyword>
<evidence type="ECO:0000313" key="3">
    <source>
        <dbReference type="EMBL" id="CAF3562155.1"/>
    </source>
</evidence>
<proteinExistence type="predicted"/>
<evidence type="ECO:0000256" key="2">
    <source>
        <dbReference type="SAM" id="Phobius"/>
    </source>
</evidence>
<keyword evidence="2" id="KW-1133">Transmembrane helix</keyword>
<organism evidence="3 4">
    <name type="scientific">Rotaria sordida</name>
    <dbReference type="NCBI Taxonomy" id="392033"/>
    <lineage>
        <taxon>Eukaryota</taxon>
        <taxon>Metazoa</taxon>
        <taxon>Spiralia</taxon>
        <taxon>Gnathifera</taxon>
        <taxon>Rotifera</taxon>
        <taxon>Eurotatoria</taxon>
        <taxon>Bdelloidea</taxon>
        <taxon>Philodinida</taxon>
        <taxon>Philodinidae</taxon>
        <taxon>Rotaria</taxon>
    </lineage>
</organism>
<name>A0A818KQM5_9BILA</name>
<protein>
    <submittedName>
        <fullName evidence="3">Uncharacterized protein</fullName>
    </submittedName>
</protein>
<feature type="compositionally biased region" description="Low complexity" evidence="1">
    <location>
        <begin position="787"/>
        <end position="849"/>
    </location>
</feature>
<feature type="compositionally biased region" description="Low complexity" evidence="1">
    <location>
        <begin position="613"/>
        <end position="770"/>
    </location>
</feature>